<gene>
    <name evidence="3" type="ORF">Ciccas_000372</name>
</gene>
<evidence type="ECO:0008006" key="5">
    <source>
        <dbReference type="Google" id="ProtNLM"/>
    </source>
</evidence>
<dbReference type="Pfam" id="PF09728">
    <property type="entry name" value="Taxilin"/>
    <property type="match status" value="1"/>
</dbReference>
<dbReference type="Proteomes" id="UP001626550">
    <property type="component" value="Unassembled WGS sequence"/>
</dbReference>
<keyword evidence="4" id="KW-1185">Reference proteome</keyword>
<feature type="coiled-coil region" evidence="2">
    <location>
        <begin position="122"/>
        <end position="326"/>
    </location>
</feature>
<protein>
    <recommendedName>
        <fullName evidence="5">Transforming acidic coiled-coil-containing protein C-terminal domain-containing protein</fullName>
    </recommendedName>
</protein>
<dbReference type="EMBL" id="JBJKFK010000019">
    <property type="protein sequence ID" value="KAL3320957.1"/>
    <property type="molecule type" value="Genomic_DNA"/>
</dbReference>
<dbReference type="PANTHER" id="PTHR16127">
    <property type="entry name" value="TAXILIN"/>
    <property type="match status" value="1"/>
</dbReference>
<comment type="similarity">
    <text evidence="1">Belongs to the taxilin family.</text>
</comment>
<comment type="caution">
    <text evidence="3">The sequence shown here is derived from an EMBL/GenBank/DDBJ whole genome shotgun (WGS) entry which is preliminary data.</text>
</comment>
<keyword evidence="2" id="KW-0175">Coiled coil</keyword>
<organism evidence="3 4">
    <name type="scientific">Cichlidogyrus casuarinus</name>
    <dbReference type="NCBI Taxonomy" id="1844966"/>
    <lineage>
        <taxon>Eukaryota</taxon>
        <taxon>Metazoa</taxon>
        <taxon>Spiralia</taxon>
        <taxon>Lophotrochozoa</taxon>
        <taxon>Platyhelminthes</taxon>
        <taxon>Monogenea</taxon>
        <taxon>Monopisthocotylea</taxon>
        <taxon>Dactylogyridea</taxon>
        <taxon>Ancyrocephalidae</taxon>
        <taxon>Cichlidogyrus</taxon>
    </lineage>
</organism>
<proteinExistence type="inferred from homology"/>
<sequence>MLRPGANASSSSSTTSPLGTAQLIELGPSQSVSSGQVLLLSSENDTRLHEVSTLPGPVYVIQEATTTTPITKILNDVPEEASIEDKFKFLAHKYAESEGASQKLTQENYELQRKVALFTEEFHQMETDRNKLLAQKEKLENLCRELQKYANDIKDENISRVKTEEERRKEIADHLQSSISNIQDQLGTYQESNENLRKENSELAEKLHKFISQYEANEQHTAKILQAKDLEVKLAQAKLEQRSALAEQEKLQDTKKAALLEKRIAELEKEIANRLTEEIKLKEAIEGYQKQYETFSKSINKNHGVVEKARKDIDGLATRCVKAEKDSVYWFDKWNNLREEHAKAIEDEIKLRQELASKSKQVESLSNLCRTLKAMKVDEKPQPN</sequence>
<dbReference type="InterPro" id="IPR026183">
    <property type="entry name" value="Taxilin_fam"/>
</dbReference>
<dbReference type="PANTHER" id="PTHR16127:SF13">
    <property type="entry name" value="GH01188P"/>
    <property type="match status" value="1"/>
</dbReference>
<evidence type="ECO:0000313" key="3">
    <source>
        <dbReference type="EMBL" id="KAL3320957.1"/>
    </source>
</evidence>
<dbReference type="AlphaFoldDB" id="A0ABD2QN54"/>
<evidence type="ECO:0000313" key="4">
    <source>
        <dbReference type="Proteomes" id="UP001626550"/>
    </source>
</evidence>
<reference evidence="3 4" key="1">
    <citation type="submission" date="2024-11" db="EMBL/GenBank/DDBJ databases">
        <title>Adaptive evolution of stress response genes in parasites aligns with host niche diversity.</title>
        <authorList>
            <person name="Hahn C."/>
            <person name="Resl P."/>
        </authorList>
    </citation>
    <scope>NUCLEOTIDE SEQUENCE [LARGE SCALE GENOMIC DNA]</scope>
    <source>
        <strain evidence="3">EGGRZ-B1_66</strain>
        <tissue evidence="3">Body</tissue>
    </source>
</reference>
<evidence type="ECO:0000256" key="2">
    <source>
        <dbReference type="SAM" id="Coils"/>
    </source>
</evidence>
<name>A0ABD2QN54_9PLAT</name>
<evidence type="ECO:0000256" key="1">
    <source>
        <dbReference type="ARBA" id="ARBA00009550"/>
    </source>
</evidence>
<accession>A0ABD2QN54</accession>